<feature type="coiled-coil region" evidence="2">
    <location>
        <begin position="170"/>
        <end position="197"/>
    </location>
</feature>
<evidence type="ECO:0000313" key="7">
    <source>
        <dbReference type="EMBL" id="RZS64889.1"/>
    </source>
</evidence>
<dbReference type="Gene3D" id="2.40.30.170">
    <property type="match status" value="1"/>
</dbReference>
<evidence type="ECO:0000256" key="3">
    <source>
        <dbReference type="SAM" id="Phobius"/>
    </source>
</evidence>
<comment type="caution">
    <text evidence="7">The sequence shown here is derived from an EMBL/GenBank/DDBJ whole genome shotgun (WGS) entry which is preliminary data.</text>
</comment>
<keyword evidence="2" id="KW-0175">Coiled coil</keyword>
<dbReference type="InterPro" id="IPR006143">
    <property type="entry name" value="RND_pump_MFP"/>
</dbReference>
<evidence type="ECO:0000259" key="4">
    <source>
        <dbReference type="Pfam" id="PF25876"/>
    </source>
</evidence>
<dbReference type="EMBL" id="SGWZ01000007">
    <property type="protein sequence ID" value="RZS64889.1"/>
    <property type="molecule type" value="Genomic_DNA"/>
</dbReference>
<feature type="transmembrane region" description="Helical" evidence="3">
    <location>
        <begin position="19"/>
        <end position="37"/>
    </location>
</feature>
<dbReference type="GO" id="GO:1990281">
    <property type="term" value="C:efflux pump complex"/>
    <property type="evidence" value="ECO:0007669"/>
    <property type="project" value="TreeGrafter"/>
</dbReference>
<dbReference type="Pfam" id="PF25876">
    <property type="entry name" value="HH_MFP_RND"/>
    <property type="match status" value="1"/>
</dbReference>
<dbReference type="SUPFAM" id="SSF111369">
    <property type="entry name" value="HlyD-like secretion proteins"/>
    <property type="match status" value="1"/>
</dbReference>
<evidence type="ECO:0000259" key="5">
    <source>
        <dbReference type="Pfam" id="PF25954"/>
    </source>
</evidence>
<dbReference type="Gene3D" id="1.10.287.470">
    <property type="entry name" value="Helix hairpin bin"/>
    <property type="match status" value="1"/>
</dbReference>
<evidence type="ECO:0000259" key="6">
    <source>
        <dbReference type="Pfam" id="PF25967"/>
    </source>
</evidence>
<dbReference type="Pfam" id="PF25954">
    <property type="entry name" value="Beta-barrel_RND_2"/>
    <property type="match status" value="1"/>
</dbReference>
<dbReference type="NCBIfam" id="TIGR01730">
    <property type="entry name" value="RND_mfp"/>
    <property type="match status" value="1"/>
</dbReference>
<dbReference type="GO" id="GO:0015562">
    <property type="term" value="F:efflux transmembrane transporter activity"/>
    <property type="evidence" value="ECO:0007669"/>
    <property type="project" value="TreeGrafter"/>
</dbReference>
<dbReference type="Pfam" id="PF25967">
    <property type="entry name" value="RND-MFP_C"/>
    <property type="match status" value="1"/>
</dbReference>
<dbReference type="Gene3D" id="2.40.50.100">
    <property type="match status" value="1"/>
</dbReference>
<gene>
    <name evidence="7" type="ORF">EV679_3233</name>
</gene>
<organism evidence="7 8">
    <name type="scientific">Kerstersia gyiorum</name>
    <dbReference type="NCBI Taxonomy" id="206506"/>
    <lineage>
        <taxon>Bacteria</taxon>
        <taxon>Pseudomonadati</taxon>
        <taxon>Pseudomonadota</taxon>
        <taxon>Betaproteobacteria</taxon>
        <taxon>Burkholderiales</taxon>
        <taxon>Alcaligenaceae</taxon>
        <taxon>Kerstersia</taxon>
    </lineage>
</organism>
<evidence type="ECO:0000256" key="1">
    <source>
        <dbReference type="ARBA" id="ARBA00009477"/>
    </source>
</evidence>
<dbReference type="AlphaFoldDB" id="A0A4Q7MET0"/>
<feature type="domain" description="Multidrug resistance protein MdtA-like C-terminal permuted SH3" evidence="6">
    <location>
        <begin position="320"/>
        <end position="376"/>
    </location>
</feature>
<evidence type="ECO:0000313" key="8">
    <source>
        <dbReference type="Proteomes" id="UP000292039"/>
    </source>
</evidence>
<accession>A0A4Q7MET0</accession>
<dbReference type="Proteomes" id="UP000292039">
    <property type="component" value="Unassembled WGS sequence"/>
</dbReference>
<feature type="domain" description="CusB-like beta-barrel" evidence="5">
    <location>
        <begin position="239"/>
        <end position="309"/>
    </location>
</feature>
<dbReference type="Gene3D" id="2.40.420.20">
    <property type="match status" value="1"/>
</dbReference>
<dbReference type="InterPro" id="IPR058792">
    <property type="entry name" value="Beta-barrel_RND_2"/>
</dbReference>
<reference evidence="7 8" key="1">
    <citation type="submission" date="2019-02" db="EMBL/GenBank/DDBJ databases">
        <title>Genomic Encyclopedia of Type Strains, Phase IV (KMG-IV): sequencing the most valuable type-strain genomes for metagenomic binning, comparative biology and taxonomic classification.</title>
        <authorList>
            <person name="Goeker M."/>
        </authorList>
    </citation>
    <scope>NUCLEOTIDE SEQUENCE [LARGE SCALE GENOMIC DNA]</scope>
    <source>
        <strain evidence="7 8">DSM 16618</strain>
    </source>
</reference>
<evidence type="ECO:0000256" key="2">
    <source>
        <dbReference type="SAM" id="Coils"/>
    </source>
</evidence>
<proteinExistence type="inferred from homology"/>
<comment type="similarity">
    <text evidence="1">Belongs to the membrane fusion protein (MFP) (TC 8.A.1) family.</text>
</comment>
<keyword evidence="3" id="KW-0472">Membrane</keyword>
<dbReference type="PANTHER" id="PTHR30469:SF15">
    <property type="entry name" value="HLYD FAMILY OF SECRETION PROTEINS"/>
    <property type="match status" value="1"/>
</dbReference>
<keyword evidence="3" id="KW-0812">Transmembrane</keyword>
<name>A0A4Q7MET0_9BURK</name>
<dbReference type="InterPro" id="IPR058624">
    <property type="entry name" value="MdtA-like_HH"/>
</dbReference>
<keyword evidence="3" id="KW-1133">Transmembrane helix</keyword>
<sequence>MTLLTAECSPPTGRPFRTWSLKLAVLAILVLAIWWLWPGTTDAPVSEPPLQVSTAVAAPVSVTPTLRLSGTLVARDDIAIGTALQDLRIAEVHVEVGEQVRQGQLLARLETIHVQMQLQQAEAALSRARAVLREQQAQEAEARTTLARIEPLARSGAVSTQQVDEQRARATSAAANLQAARADVQQAQAQVVDQHNQRGKADILAPVDGVVSSRNARVGALAGSAPLFRLIGDGEIELDADATATDLSRLAIGMTVKVHVGDAADDLNGTVRLITPELDTRTRLGRIRVALDQSDSRTQRLHAGSHAEAYFSLPVQVFPVAVPARAVTITAEGQSSVMQVDEHGRVVRRVITPGRRHGDLLEVVAGLAPGEHVVRESIAFVREGDVVRMANGTENGYTP</sequence>
<protein>
    <submittedName>
        <fullName evidence="7">RND family efflux transporter MFP subunit</fullName>
    </submittedName>
</protein>
<dbReference type="InterPro" id="IPR058627">
    <property type="entry name" value="MdtA-like_C"/>
</dbReference>
<feature type="domain" description="Multidrug resistance protein MdtA-like alpha-helical hairpin" evidence="4">
    <location>
        <begin position="125"/>
        <end position="190"/>
    </location>
</feature>
<dbReference type="PANTHER" id="PTHR30469">
    <property type="entry name" value="MULTIDRUG RESISTANCE PROTEIN MDTA"/>
    <property type="match status" value="1"/>
</dbReference>